<dbReference type="InterPro" id="IPR006091">
    <property type="entry name" value="Acyl-CoA_Oxase/DH_mid-dom"/>
</dbReference>
<dbReference type="EMBL" id="JAKWBL010000003">
    <property type="protein sequence ID" value="MCH5599051.1"/>
    <property type="molecule type" value="Genomic_DNA"/>
</dbReference>
<keyword evidence="4 5" id="KW-0274">FAD</keyword>
<dbReference type="Gene3D" id="1.20.140.10">
    <property type="entry name" value="Butyryl-CoA Dehydrogenase, subunit A, domain 3"/>
    <property type="match status" value="1"/>
</dbReference>
<feature type="domain" description="Acyl-CoA dehydrogenase/oxidase N-terminal" evidence="8">
    <location>
        <begin position="7"/>
        <end position="118"/>
    </location>
</feature>
<evidence type="ECO:0000256" key="5">
    <source>
        <dbReference type="RuleBase" id="RU362125"/>
    </source>
</evidence>
<accession>A0ABS9SL79</accession>
<dbReference type="PANTHER" id="PTHR43884:SF12">
    <property type="entry name" value="ISOVALERYL-COA DEHYDROGENASE, MITOCHONDRIAL-RELATED"/>
    <property type="match status" value="1"/>
</dbReference>
<dbReference type="InterPro" id="IPR037069">
    <property type="entry name" value="AcylCoA_DH/ox_N_sf"/>
</dbReference>
<comment type="cofactor">
    <cofactor evidence="1 5">
        <name>FAD</name>
        <dbReference type="ChEBI" id="CHEBI:57692"/>
    </cofactor>
</comment>
<proteinExistence type="inferred from homology"/>
<dbReference type="InterPro" id="IPR009075">
    <property type="entry name" value="AcylCo_DH/oxidase_C"/>
</dbReference>
<reference evidence="9 10" key="1">
    <citation type="submission" date="2022-02" db="EMBL/GenBank/DDBJ databases">
        <authorList>
            <person name="Min J."/>
        </authorList>
    </citation>
    <scope>NUCLEOTIDE SEQUENCE [LARGE SCALE GENOMIC DNA]</scope>
    <source>
        <strain evidence="9 10">GR10-1</strain>
    </source>
</reference>
<dbReference type="Proteomes" id="UP001202248">
    <property type="component" value="Unassembled WGS sequence"/>
</dbReference>
<dbReference type="SUPFAM" id="SSF47203">
    <property type="entry name" value="Acyl-CoA dehydrogenase C-terminal domain-like"/>
    <property type="match status" value="1"/>
</dbReference>
<keyword evidence="3 5" id="KW-0285">Flavoprotein</keyword>
<name>A0ABS9SL79_9BACT</name>
<dbReference type="Gene3D" id="2.40.110.10">
    <property type="entry name" value="Butyryl-CoA Dehydrogenase, subunit A, domain 2"/>
    <property type="match status" value="1"/>
</dbReference>
<comment type="similarity">
    <text evidence="2 5">Belongs to the acyl-CoA dehydrogenase family.</text>
</comment>
<dbReference type="Pfam" id="PF00441">
    <property type="entry name" value="Acyl-CoA_dh_1"/>
    <property type="match status" value="1"/>
</dbReference>
<sequence>MNFDIAQEHQQIRDIVRDFAEKKIKPVAQELDEKEQFSYDLTKQMGELGLLGIYLPQKYGGAGMDYLAYIIAVEEIARVDGSQAATVAAHNSLGIGPIYNYGTEEQKQKYLPKLCTGEGLWSFGLTEPEAGSDSRASKTSATSDGNDWVINGNKIFITNGSVDINIGTTVQAVTSDPSGKKEFTTIIVEKGTPGFTQQAMHGKMMWRASDTSQLFFDDCRVSKENTLGKTGQGSKIMLQTLDAGRLSIAAMGLGCAQGAYELALTYSQERKQFGKSISKFQAVSFSLADMATKIELARTFLYKACWLKDTKKPFSKEAAMAKLYCSEIAKEVADAAVQIHGGYGLMKEYNVERFYRDQRLLQIGEGTSEIQRIVIAKHIGC</sequence>
<evidence type="ECO:0000259" key="7">
    <source>
        <dbReference type="Pfam" id="PF02770"/>
    </source>
</evidence>
<feature type="domain" description="Acyl-CoA dehydrogenase/oxidase C-terminal" evidence="6">
    <location>
        <begin position="231"/>
        <end position="379"/>
    </location>
</feature>
<gene>
    <name evidence="9" type="ORF">MKP09_14615</name>
</gene>
<comment type="caution">
    <text evidence="9">The sequence shown here is derived from an EMBL/GenBank/DDBJ whole genome shotgun (WGS) entry which is preliminary data.</text>
</comment>
<dbReference type="InterPro" id="IPR046373">
    <property type="entry name" value="Acyl-CoA_Oxase/DH_mid-dom_sf"/>
</dbReference>
<dbReference type="InterPro" id="IPR013786">
    <property type="entry name" value="AcylCoA_DH/ox_N"/>
</dbReference>
<evidence type="ECO:0000256" key="2">
    <source>
        <dbReference type="ARBA" id="ARBA00009347"/>
    </source>
</evidence>
<dbReference type="PROSITE" id="PS00073">
    <property type="entry name" value="ACYL_COA_DH_2"/>
    <property type="match status" value="1"/>
</dbReference>
<evidence type="ECO:0000259" key="8">
    <source>
        <dbReference type="Pfam" id="PF02771"/>
    </source>
</evidence>
<dbReference type="PANTHER" id="PTHR43884">
    <property type="entry name" value="ACYL-COA DEHYDROGENASE"/>
    <property type="match status" value="1"/>
</dbReference>
<dbReference type="SUPFAM" id="SSF56645">
    <property type="entry name" value="Acyl-CoA dehydrogenase NM domain-like"/>
    <property type="match status" value="1"/>
</dbReference>
<dbReference type="RefSeq" id="WP_240830732.1">
    <property type="nucleotide sequence ID" value="NZ_JAKWBL010000003.1"/>
</dbReference>
<dbReference type="Pfam" id="PF02771">
    <property type="entry name" value="Acyl-CoA_dh_N"/>
    <property type="match status" value="1"/>
</dbReference>
<dbReference type="PROSITE" id="PS00072">
    <property type="entry name" value="ACYL_COA_DH_1"/>
    <property type="match status" value="1"/>
</dbReference>
<evidence type="ECO:0000313" key="10">
    <source>
        <dbReference type="Proteomes" id="UP001202248"/>
    </source>
</evidence>
<dbReference type="InterPro" id="IPR006089">
    <property type="entry name" value="Acyl-CoA_DH_CS"/>
</dbReference>
<dbReference type="InterPro" id="IPR036250">
    <property type="entry name" value="AcylCo_DH-like_C"/>
</dbReference>
<evidence type="ECO:0000256" key="4">
    <source>
        <dbReference type="ARBA" id="ARBA00022827"/>
    </source>
</evidence>
<dbReference type="InterPro" id="IPR009100">
    <property type="entry name" value="AcylCoA_DH/oxidase_NM_dom_sf"/>
</dbReference>
<evidence type="ECO:0000256" key="3">
    <source>
        <dbReference type="ARBA" id="ARBA00022630"/>
    </source>
</evidence>
<evidence type="ECO:0000313" key="9">
    <source>
        <dbReference type="EMBL" id="MCH5599051.1"/>
    </source>
</evidence>
<dbReference type="Gene3D" id="1.10.540.10">
    <property type="entry name" value="Acyl-CoA dehydrogenase/oxidase, N-terminal domain"/>
    <property type="match status" value="1"/>
</dbReference>
<keyword evidence="5" id="KW-0560">Oxidoreductase</keyword>
<evidence type="ECO:0000256" key="1">
    <source>
        <dbReference type="ARBA" id="ARBA00001974"/>
    </source>
</evidence>
<dbReference type="PIRSF" id="PIRSF016578">
    <property type="entry name" value="HsaA"/>
    <property type="match status" value="1"/>
</dbReference>
<feature type="domain" description="Acyl-CoA oxidase/dehydrogenase middle" evidence="7">
    <location>
        <begin position="122"/>
        <end position="219"/>
    </location>
</feature>
<dbReference type="Pfam" id="PF02770">
    <property type="entry name" value="Acyl-CoA_dh_M"/>
    <property type="match status" value="1"/>
</dbReference>
<evidence type="ECO:0000259" key="6">
    <source>
        <dbReference type="Pfam" id="PF00441"/>
    </source>
</evidence>
<organism evidence="9 10">
    <name type="scientific">Niabella ginsengisoli</name>
    <dbReference type="NCBI Taxonomy" id="522298"/>
    <lineage>
        <taxon>Bacteria</taxon>
        <taxon>Pseudomonadati</taxon>
        <taxon>Bacteroidota</taxon>
        <taxon>Chitinophagia</taxon>
        <taxon>Chitinophagales</taxon>
        <taxon>Chitinophagaceae</taxon>
        <taxon>Niabella</taxon>
    </lineage>
</organism>
<protein>
    <submittedName>
        <fullName evidence="9">Acyl-CoA dehydrogenase family protein</fullName>
    </submittedName>
</protein>
<keyword evidence="10" id="KW-1185">Reference proteome</keyword>